<proteinExistence type="predicted"/>
<sequence length="149" mass="16275">MASVFILKCGVITGSSRRDGARDERMSRKGSREIKSERYGRLLHLSPRELSSCCRGFIPTPATAIDLEPDLRAVVQTLCTSNGISHTGPRPRVFLRRLTSALWKQTAGAAVQTHSFVPLNRDVTIDCQTADTKPPLVECSGPSGRPNVN</sequence>
<evidence type="ECO:0000313" key="2">
    <source>
        <dbReference type="Proteomes" id="UP001153269"/>
    </source>
</evidence>
<name>A0A9N7YK00_PLEPL</name>
<organism evidence="1 2">
    <name type="scientific">Pleuronectes platessa</name>
    <name type="common">European plaice</name>
    <dbReference type="NCBI Taxonomy" id="8262"/>
    <lineage>
        <taxon>Eukaryota</taxon>
        <taxon>Metazoa</taxon>
        <taxon>Chordata</taxon>
        <taxon>Craniata</taxon>
        <taxon>Vertebrata</taxon>
        <taxon>Euteleostomi</taxon>
        <taxon>Actinopterygii</taxon>
        <taxon>Neopterygii</taxon>
        <taxon>Teleostei</taxon>
        <taxon>Neoteleostei</taxon>
        <taxon>Acanthomorphata</taxon>
        <taxon>Carangaria</taxon>
        <taxon>Pleuronectiformes</taxon>
        <taxon>Pleuronectoidei</taxon>
        <taxon>Pleuronectidae</taxon>
        <taxon>Pleuronectes</taxon>
    </lineage>
</organism>
<evidence type="ECO:0000313" key="1">
    <source>
        <dbReference type="EMBL" id="CAB1429767.1"/>
    </source>
</evidence>
<reference evidence="1" key="1">
    <citation type="submission" date="2020-03" db="EMBL/GenBank/DDBJ databases">
        <authorList>
            <person name="Weist P."/>
        </authorList>
    </citation>
    <scope>NUCLEOTIDE SEQUENCE</scope>
</reference>
<keyword evidence="2" id="KW-1185">Reference proteome</keyword>
<dbReference type="EMBL" id="CADEAL010001169">
    <property type="protein sequence ID" value="CAB1429767.1"/>
    <property type="molecule type" value="Genomic_DNA"/>
</dbReference>
<dbReference type="Proteomes" id="UP001153269">
    <property type="component" value="Unassembled WGS sequence"/>
</dbReference>
<dbReference type="AlphaFoldDB" id="A0A9N7YK00"/>
<accession>A0A9N7YK00</accession>
<comment type="caution">
    <text evidence="1">The sequence shown here is derived from an EMBL/GenBank/DDBJ whole genome shotgun (WGS) entry which is preliminary data.</text>
</comment>
<gene>
    <name evidence="1" type="ORF">PLEPLA_LOCUS17747</name>
</gene>
<protein>
    <submittedName>
        <fullName evidence="1">Uncharacterized protein</fullName>
    </submittedName>
</protein>